<comment type="subcellular location">
    <subcellularLocation>
        <location evidence="1">Cell inner membrane</location>
    </subcellularLocation>
</comment>
<name>A0A0S6UCN5_NEOTH</name>
<keyword evidence="4" id="KW-0997">Cell inner membrane</keyword>
<organism evidence="6">
    <name type="scientific">Moorella thermoacetica Y72</name>
    <dbReference type="NCBI Taxonomy" id="1325331"/>
    <lineage>
        <taxon>Bacteria</taxon>
        <taxon>Bacillati</taxon>
        <taxon>Bacillota</taxon>
        <taxon>Clostridia</taxon>
        <taxon>Neomoorellales</taxon>
        <taxon>Neomoorellaceae</taxon>
        <taxon>Neomoorella</taxon>
    </lineage>
</organism>
<proteinExistence type="predicted"/>
<dbReference type="PROSITE" id="PS51257">
    <property type="entry name" value="PROKAR_LIPOPROTEIN"/>
    <property type="match status" value="1"/>
</dbReference>
<dbReference type="PANTHER" id="PTHR30024:SF43">
    <property type="entry name" value="BLL4572 PROTEIN"/>
    <property type="match status" value="1"/>
</dbReference>
<accession>A0A0S6UCN5</accession>
<evidence type="ECO:0000256" key="1">
    <source>
        <dbReference type="ARBA" id="ARBA00004533"/>
    </source>
</evidence>
<keyword evidence="3" id="KW-1003">Cell membrane</keyword>
<evidence type="ECO:0000256" key="4">
    <source>
        <dbReference type="ARBA" id="ARBA00022519"/>
    </source>
</evidence>
<dbReference type="CDD" id="cd13553">
    <property type="entry name" value="PBP2_NrtA_CpmA_like"/>
    <property type="match status" value="1"/>
</dbReference>
<keyword evidence="2" id="KW-0813">Transport</keyword>
<dbReference type="RefSeq" id="WP_051498591.1">
    <property type="nucleotide sequence ID" value="NZ_DF238840.1"/>
</dbReference>
<evidence type="ECO:0000256" key="5">
    <source>
        <dbReference type="ARBA" id="ARBA00023136"/>
    </source>
</evidence>
<reference evidence="6" key="1">
    <citation type="journal article" date="2014" name="Gene">
        <title>Genome-guided analysis of transformation efficiency and carbon dioxide assimilation by Moorella thermoacetica Y72.</title>
        <authorList>
            <person name="Tsukahara K."/>
            <person name="Kita A."/>
            <person name="Nakashimada Y."/>
            <person name="Hoshino T."/>
            <person name="Murakami K."/>
        </authorList>
    </citation>
    <scope>NUCLEOTIDE SEQUENCE [LARGE SCALE GENOMIC DNA]</scope>
    <source>
        <strain evidence="6">Y72</strain>
    </source>
</reference>
<dbReference type="Gene3D" id="3.40.190.10">
    <property type="entry name" value="Periplasmic binding protein-like II"/>
    <property type="match status" value="2"/>
</dbReference>
<dbReference type="GO" id="GO:0005886">
    <property type="term" value="C:plasma membrane"/>
    <property type="evidence" value="ECO:0007669"/>
    <property type="project" value="UniProtKB-SubCell"/>
</dbReference>
<dbReference type="PANTHER" id="PTHR30024">
    <property type="entry name" value="ALIPHATIC SULFONATES-BINDING PROTEIN-RELATED"/>
    <property type="match status" value="1"/>
</dbReference>
<dbReference type="Proteomes" id="UP000063718">
    <property type="component" value="Unassembled WGS sequence"/>
</dbReference>
<dbReference type="InterPro" id="IPR044527">
    <property type="entry name" value="NrtA/CpmA_ABC-bd_dom"/>
</dbReference>
<keyword evidence="5" id="KW-0472">Membrane</keyword>
<dbReference type="AlphaFoldDB" id="A0A0S6UCN5"/>
<dbReference type="EMBL" id="DF238840">
    <property type="protein sequence ID" value="GAF25158.1"/>
    <property type="molecule type" value="Genomic_DNA"/>
</dbReference>
<evidence type="ECO:0000313" key="6">
    <source>
        <dbReference type="EMBL" id="GAF25158.1"/>
    </source>
</evidence>
<evidence type="ECO:0000256" key="3">
    <source>
        <dbReference type="ARBA" id="ARBA00022475"/>
    </source>
</evidence>
<gene>
    <name evidence="6" type="ORF">MTY_0488</name>
</gene>
<dbReference type="Pfam" id="PF13379">
    <property type="entry name" value="NMT1_2"/>
    <property type="match status" value="1"/>
</dbReference>
<dbReference type="SUPFAM" id="SSF53850">
    <property type="entry name" value="Periplasmic binding protein-like II"/>
    <property type="match status" value="1"/>
</dbReference>
<protein>
    <submittedName>
        <fullName evidence="6">ABC-type nitrate/sulfonate/bicarbonate transport systems, periplasmic components</fullName>
    </submittedName>
</protein>
<evidence type="ECO:0000256" key="2">
    <source>
        <dbReference type="ARBA" id="ARBA00022448"/>
    </source>
</evidence>
<sequence>MKVMPRTVILLLVLTLTAGLLAGCGPQKTATSGEKPVIKIGYLPITHSLPLVVADARHKSDFNNFRLELVKFGSWPDLTEALNSGQIQGAITMLELALASKAKGIPVEVVLLSHKNGDVLVAAPSIKDVKDLKGKRVAIPHRLSGHNILLYKALQQAGLAYSDVQEVEMAPPEMAAALARGEVAAYVVAEPFGAQAVVAGTGRVLKRAQDIIPGWECCGLVINQQLVRENPAAVQELVGSLVDTGHYIMSDRKTAIEMARPYIPVARETLEQSLQWIDYSDLMPTTEGLARIEQYLKEIPWDGQSGRLLPGGEIKLEELVDDRFARQAILPTPKN</sequence>